<protein>
    <submittedName>
        <fullName evidence="11">Glycoside hydrolase family 74 protein</fullName>
    </submittedName>
</protein>
<evidence type="ECO:0000256" key="5">
    <source>
        <dbReference type="ARBA" id="ARBA00023295"/>
    </source>
</evidence>
<evidence type="ECO:0000256" key="8">
    <source>
        <dbReference type="SAM" id="MobiDB-lite"/>
    </source>
</evidence>
<dbReference type="GO" id="GO:0016798">
    <property type="term" value="F:hydrolase activity, acting on glycosyl bonds"/>
    <property type="evidence" value="ECO:0007669"/>
    <property type="project" value="UniProtKB-KW"/>
</dbReference>
<dbReference type="OrthoDB" id="2151161at2759"/>
<dbReference type="SUPFAM" id="SSF110296">
    <property type="entry name" value="Oligoxyloglucan reducing end-specific cellobiohydrolase"/>
    <property type="match status" value="2"/>
</dbReference>
<evidence type="ECO:0000256" key="7">
    <source>
        <dbReference type="ARBA" id="ARBA00037986"/>
    </source>
</evidence>
<dbReference type="EMBL" id="ML769384">
    <property type="protein sequence ID" value="KAE9410885.1"/>
    <property type="molecule type" value="Genomic_DNA"/>
</dbReference>
<evidence type="ECO:0000313" key="11">
    <source>
        <dbReference type="EMBL" id="KAE9410885.1"/>
    </source>
</evidence>
<evidence type="ECO:0000256" key="3">
    <source>
        <dbReference type="ARBA" id="ARBA00023001"/>
    </source>
</evidence>
<comment type="similarity">
    <text evidence="7">Belongs to the glycosyl hydrolase 74 family.</text>
</comment>
<dbReference type="FunFam" id="2.130.10.10:FF:000534">
    <property type="entry name" value="Xyloglucanase Xgh74A"/>
    <property type="match status" value="1"/>
</dbReference>
<sequence>MFSVLLSLVALAASPLASAQVASQAYEWQNVKIGGGGGFIPGIVFNPSEQGLAYARADIGGVYRLNSNNDTWTPLLDWVDNADWHLWGCDAVATDPINTNNVYLASGMYTNSFDPNNGAILISNDQGDTWTQSPLPFKVGGNMPGRGMGERLAVDPNDNSILFFGARSGNGLWKSTNSASTWTQVTSFPSVGTYAPDPSDPTGYESDLIGIAWVTFDSTSGTKGTATPRIFVGVANNPGQESIFVTENGGSTWTAVAGQNTSFIPHKGVLSPAESTLYVSYSNGAGPYDGTLGSVMKFNIATSTWTDITPVSGSNLYFGFGGLSVDLQVPGTVMVGALNSPDGQIFRSTDSGETWVDIWNWIEYPTLEKSYTYSDTLAPWLGPDSVDITLGFLQTGWMIEALVIDPFDSNHFLYGTGATIYGSHDLTNWDTEGTFLLESLADGVEETAVQSLLAPPSASGPILLSAVGDIEGFIHVSLTSPPAQEFMTPEWTTTADLDYAGNEPTNMVRIGADSGSALQQVAVSTNSGVDWNTDFGAGGKVAYSANADTVLWSSSTNGVLVSQFTNAFVAVPSLPSGSIIASDKRNDDLFYAASGNSFYLSTNIGKSFTAISTLGGSTAPVKIVVHPNVTGNYMLLSSLGLFHSTNNGTTFTAISGITEAWAIALGAPQTAGAYPSVFAAAEISGVVGYFRSDNEGTSWVQIDDVNHRFAAINSNPLTADLNVWGRVFIGTNGRGIFYGVPAGSTPPPVSASSTSKTSTISSTTSKTSTISSTASKTSTISISSTISSTSTITATTTSASSTSTSGLAGAFGQCGGTGWTGATACVSGFTCVVQNPFFSQCVQS</sequence>
<dbReference type="CDD" id="cd15482">
    <property type="entry name" value="Sialidase_non-viral"/>
    <property type="match status" value="1"/>
</dbReference>
<keyword evidence="2 11" id="KW-0378">Hydrolase</keyword>
<proteinExistence type="inferred from homology"/>
<dbReference type="InterPro" id="IPR035971">
    <property type="entry name" value="CBD_sf"/>
</dbReference>
<evidence type="ECO:0000256" key="2">
    <source>
        <dbReference type="ARBA" id="ARBA00022801"/>
    </source>
</evidence>
<dbReference type="PANTHER" id="PTHR43739">
    <property type="entry name" value="XYLOGLUCANASE (EUROFUNG)"/>
    <property type="match status" value="1"/>
</dbReference>
<feature type="domain" description="CBM1" evidence="10">
    <location>
        <begin position="806"/>
        <end position="842"/>
    </location>
</feature>
<feature type="region of interest" description="Disordered" evidence="8">
    <location>
        <begin position="745"/>
        <end position="764"/>
    </location>
</feature>
<feature type="signal peptide" evidence="9">
    <location>
        <begin position="1"/>
        <end position="19"/>
    </location>
</feature>
<dbReference type="GO" id="GO:0010411">
    <property type="term" value="P:xyloglucan metabolic process"/>
    <property type="evidence" value="ECO:0007669"/>
    <property type="project" value="TreeGrafter"/>
</dbReference>
<keyword evidence="1 9" id="KW-0732">Signal</keyword>
<reference evidence="11" key="1">
    <citation type="journal article" date="2019" name="Environ. Microbiol.">
        <title>Fungal ecological strategies reflected in gene transcription - a case study of two litter decomposers.</title>
        <authorList>
            <person name="Barbi F."/>
            <person name="Kohler A."/>
            <person name="Barry K."/>
            <person name="Baskaran P."/>
            <person name="Daum C."/>
            <person name="Fauchery L."/>
            <person name="Ihrmark K."/>
            <person name="Kuo A."/>
            <person name="LaButti K."/>
            <person name="Lipzen A."/>
            <person name="Morin E."/>
            <person name="Grigoriev I.V."/>
            <person name="Henrissat B."/>
            <person name="Lindahl B."/>
            <person name="Martin F."/>
        </authorList>
    </citation>
    <scope>NUCLEOTIDE SEQUENCE</scope>
    <source>
        <strain evidence="11">JB14</strain>
    </source>
</reference>
<keyword evidence="3" id="KW-0136">Cellulose degradation</keyword>
<evidence type="ECO:0000259" key="10">
    <source>
        <dbReference type="PROSITE" id="PS51164"/>
    </source>
</evidence>
<dbReference type="Pfam" id="PF00734">
    <property type="entry name" value="CBM_1"/>
    <property type="match status" value="1"/>
</dbReference>
<keyword evidence="12" id="KW-1185">Reference proteome</keyword>
<name>A0A6A4IS67_9AGAR</name>
<keyword evidence="4" id="KW-0119">Carbohydrate metabolism</keyword>
<dbReference type="InterPro" id="IPR052025">
    <property type="entry name" value="Xyloglucanase_GH74"/>
</dbReference>
<dbReference type="PROSITE" id="PS51164">
    <property type="entry name" value="CBM1_2"/>
    <property type="match status" value="1"/>
</dbReference>
<accession>A0A6A4IS67</accession>
<dbReference type="SUPFAM" id="SSF57180">
    <property type="entry name" value="Cellulose-binding domain"/>
    <property type="match status" value="1"/>
</dbReference>
<keyword evidence="5" id="KW-0326">Glycosidase</keyword>
<dbReference type="PANTHER" id="PTHR43739:SF2">
    <property type="entry name" value="OLIGOXYLOGLUCAN-REDUCING END-SPECIFIC XYLOGLUCANASE-RELATED"/>
    <property type="match status" value="1"/>
</dbReference>
<dbReference type="GO" id="GO:0030245">
    <property type="term" value="P:cellulose catabolic process"/>
    <property type="evidence" value="ECO:0007669"/>
    <property type="project" value="UniProtKB-KW"/>
</dbReference>
<evidence type="ECO:0000256" key="9">
    <source>
        <dbReference type="SAM" id="SignalP"/>
    </source>
</evidence>
<feature type="chain" id="PRO_5025412620" evidence="9">
    <location>
        <begin position="20"/>
        <end position="844"/>
    </location>
</feature>
<keyword evidence="6" id="KW-0624">Polysaccharide degradation</keyword>
<dbReference type="GO" id="GO:0005576">
    <property type="term" value="C:extracellular region"/>
    <property type="evidence" value="ECO:0007669"/>
    <property type="project" value="InterPro"/>
</dbReference>
<evidence type="ECO:0000313" key="12">
    <source>
        <dbReference type="Proteomes" id="UP000799118"/>
    </source>
</evidence>
<evidence type="ECO:0000256" key="6">
    <source>
        <dbReference type="ARBA" id="ARBA00023326"/>
    </source>
</evidence>
<feature type="compositionally biased region" description="Low complexity" evidence="8">
    <location>
        <begin position="750"/>
        <end position="764"/>
    </location>
</feature>
<dbReference type="PROSITE" id="PS00562">
    <property type="entry name" value="CBM1_1"/>
    <property type="match status" value="1"/>
</dbReference>
<evidence type="ECO:0000256" key="1">
    <source>
        <dbReference type="ARBA" id="ARBA00022729"/>
    </source>
</evidence>
<dbReference type="AlphaFoldDB" id="A0A6A4IS67"/>
<evidence type="ECO:0000256" key="4">
    <source>
        <dbReference type="ARBA" id="ARBA00023277"/>
    </source>
</evidence>
<dbReference type="Gene3D" id="2.130.10.10">
    <property type="entry name" value="YVTN repeat-like/Quinoprotein amine dehydrogenase"/>
    <property type="match status" value="2"/>
</dbReference>
<dbReference type="InterPro" id="IPR000254">
    <property type="entry name" value="CBD"/>
</dbReference>
<dbReference type="Proteomes" id="UP000799118">
    <property type="component" value="Unassembled WGS sequence"/>
</dbReference>
<dbReference type="InterPro" id="IPR015943">
    <property type="entry name" value="WD40/YVTN_repeat-like_dom_sf"/>
</dbReference>
<organism evidence="11 12">
    <name type="scientific">Gymnopus androsaceus JB14</name>
    <dbReference type="NCBI Taxonomy" id="1447944"/>
    <lineage>
        <taxon>Eukaryota</taxon>
        <taxon>Fungi</taxon>
        <taxon>Dikarya</taxon>
        <taxon>Basidiomycota</taxon>
        <taxon>Agaricomycotina</taxon>
        <taxon>Agaricomycetes</taxon>
        <taxon>Agaricomycetidae</taxon>
        <taxon>Agaricales</taxon>
        <taxon>Marasmiineae</taxon>
        <taxon>Omphalotaceae</taxon>
        <taxon>Gymnopus</taxon>
    </lineage>
</organism>
<dbReference type="GO" id="GO:0030248">
    <property type="term" value="F:cellulose binding"/>
    <property type="evidence" value="ECO:0007669"/>
    <property type="project" value="InterPro"/>
</dbReference>
<gene>
    <name evidence="11" type="ORF">BT96DRAFT_952753</name>
</gene>
<dbReference type="SMART" id="SM00236">
    <property type="entry name" value="fCBD"/>
    <property type="match status" value="1"/>
</dbReference>